<accession>A0A2P6Q2V8</accession>
<protein>
    <submittedName>
        <fullName evidence="1">Uncharacterized protein</fullName>
    </submittedName>
</protein>
<dbReference type="AlphaFoldDB" id="A0A2P6Q2V8"/>
<keyword evidence="2" id="KW-1185">Reference proteome</keyword>
<dbReference type="Gramene" id="PRQ28525">
    <property type="protein sequence ID" value="PRQ28525"/>
    <property type="gene ID" value="RchiOBHm_Chr5g0003971"/>
</dbReference>
<proteinExistence type="predicted"/>
<dbReference type="Proteomes" id="UP000238479">
    <property type="component" value="Chromosome 5"/>
</dbReference>
<sequence length="46" mass="5274">MLLVIYIPSKIQQQHTHTRGYITRGVLSLEDLENLFSSRAPEFATV</sequence>
<name>A0A2P6Q2V8_ROSCH</name>
<evidence type="ECO:0000313" key="2">
    <source>
        <dbReference type="Proteomes" id="UP000238479"/>
    </source>
</evidence>
<comment type="caution">
    <text evidence="1">The sequence shown here is derived from an EMBL/GenBank/DDBJ whole genome shotgun (WGS) entry which is preliminary data.</text>
</comment>
<evidence type="ECO:0000313" key="1">
    <source>
        <dbReference type="EMBL" id="PRQ28525.1"/>
    </source>
</evidence>
<organism evidence="1 2">
    <name type="scientific">Rosa chinensis</name>
    <name type="common">China rose</name>
    <dbReference type="NCBI Taxonomy" id="74649"/>
    <lineage>
        <taxon>Eukaryota</taxon>
        <taxon>Viridiplantae</taxon>
        <taxon>Streptophyta</taxon>
        <taxon>Embryophyta</taxon>
        <taxon>Tracheophyta</taxon>
        <taxon>Spermatophyta</taxon>
        <taxon>Magnoliopsida</taxon>
        <taxon>eudicotyledons</taxon>
        <taxon>Gunneridae</taxon>
        <taxon>Pentapetalae</taxon>
        <taxon>rosids</taxon>
        <taxon>fabids</taxon>
        <taxon>Rosales</taxon>
        <taxon>Rosaceae</taxon>
        <taxon>Rosoideae</taxon>
        <taxon>Rosoideae incertae sedis</taxon>
        <taxon>Rosa</taxon>
    </lineage>
</organism>
<dbReference type="EMBL" id="PDCK01000043">
    <property type="protein sequence ID" value="PRQ28525.1"/>
    <property type="molecule type" value="Genomic_DNA"/>
</dbReference>
<gene>
    <name evidence="1" type="ORF">RchiOBHm_Chr5g0003971</name>
</gene>
<reference evidence="1 2" key="1">
    <citation type="journal article" date="2018" name="Nat. Genet.">
        <title>The Rosa genome provides new insights in the design of modern roses.</title>
        <authorList>
            <person name="Bendahmane M."/>
        </authorList>
    </citation>
    <scope>NUCLEOTIDE SEQUENCE [LARGE SCALE GENOMIC DNA]</scope>
    <source>
        <strain evidence="2">cv. Old Blush</strain>
    </source>
</reference>